<feature type="compositionally biased region" description="Low complexity" evidence="1">
    <location>
        <begin position="13"/>
        <end position="33"/>
    </location>
</feature>
<dbReference type="AlphaFoldDB" id="A0A8N4EUB1"/>
<proteinExistence type="predicted"/>
<feature type="region of interest" description="Disordered" evidence="1">
    <location>
        <begin position="97"/>
        <end position="129"/>
    </location>
</feature>
<dbReference type="Pfam" id="PF13456">
    <property type="entry name" value="RVT_3"/>
    <property type="match status" value="1"/>
</dbReference>
<dbReference type="CDD" id="cd06222">
    <property type="entry name" value="RNase_H_like"/>
    <property type="match status" value="1"/>
</dbReference>
<feature type="compositionally biased region" description="Polar residues" evidence="1">
    <location>
        <begin position="108"/>
        <end position="125"/>
    </location>
</feature>
<feature type="compositionally biased region" description="Low complexity" evidence="1">
    <location>
        <begin position="41"/>
        <end position="51"/>
    </location>
</feature>
<keyword evidence="3" id="KW-1185">Reference proteome</keyword>
<dbReference type="PANTHER" id="PTHR47723">
    <property type="entry name" value="OS05G0353850 PROTEIN"/>
    <property type="match status" value="1"/>
</dbReference>
<sequence length="351" mass="38496">MVYGPWIRAARVPVDPAAPGSGSSPSMSSSVAPTDNSWITPKKVASKPSSKPNKEILTPYVGGSRFSSLSLEEDSTFSAVMPMEVLHSEGDAFTHGVASTSKEKRKQSPTQSAPPTRASSSNKDAQTACGGCSSVCLPRPTIYICSSMKIIMWNCQGAAKPSFPHPRAGSREKAIVALMASLIWYARNQRIFQGHFIPPAHLLRLCVYFHKNQFFSSTSFPPGEPTQSRIWGNPQLFLQFYSMNFISWTPPPLGVLTINFDGAVTAERAAGSFIIRNHEGAMLAIGGNLLPAVAVPFAELIEVWLGVKYLFTHLYSQCVWIQGDSSIVITWLKNLQRNRMSLSPWMQDIKI</sequence>
<feature type="domain" description="RNase H type-1" evidence="2">
    <location>
        <begin position="259"/>
        <end position="350"/>
    </location>
</feature>
<name>A0A8N4EUB1_ELAGV</name>
<dbReference type="Proteomes" id="UP000504607">
    <property type="component" value="Chromosome 3"/>
</dbReference>
<accession>A0A8N4EUB1</accession>
<organism evidence="3 4">
    <name type="scientific">Elaeis guineensis var. tenera</name>
    <name type="common">Oil palm</name>
    <dbReference type="NCBI Taxonomy" id="51953"/>
    <lineage>
        <taxon>Eukaryota</taxon>
        <taxon>Viridiplantae</taxon>
        <taxon>Streptophyta</taxon>
        <taxon>Embryophyta</taxon>
        <taxon>Tracheophyta</taxon>
        <taxon>Spermatophyta</taxon>
        <taxon>Magnoliopsida</taxon>
        <taxon>Liliopsida</taxon>
        <taxon>Arecaceae</taxon>
        <taxon>Arecoideae</taxon>
        <taxon>Cocoseae</taxon>
        <taxon>Elaeidinae</taxon>
        <taxon>Elaeis</taxon>
    </lineage>
</organism>
<dbReference type="InterPro" id="IPR053151">
    <property type="entry name" value="RNase_H-like"/>
</dbReference>
<dbReference type="PANTHER" id="PTHR47723:SF19">
    <property type="entry name" value="POLYNUCLEOTIDYL TRANSFERASE, RIBONUCLEASE H-LIKE SUPERFAMILY PROTEIN"/>
    <property type="match status" value="1"/>
</dbReference>
<dbReference type="RefSeq" id="XP_029119140.1">
    <property type="nucleotide sequence ID" value="XM_029263307.1"/>
</dbReference>
<evidence type="ECO:0000313" key="4">
    <source>
        <dbReference type="RefSeq" id="XP_029119140.1"/>
    </source>
</evidence>
<evidence type="ECO:0000256" key="1">
    <source>
        <dbReference type="SAM" id="MobiDB-lite"/>
    </source>
</evidence>
<evidence type="ECO:0000259" key="2">
    <source>
        <dbReference type="Pfam" id="PF13456"/>
    </source>
</evidence>
<reference evidence="4" key="1">
    <citation type="submission" date="2025-08" db="UniProtKB">
        <authorList>
            <consortium name="RefSeq"/>
        </authorList>
    </citation>
    <scope>IDENTIFICATION</scope>
</reference>
<evidence type="ECO:0000313" key="3">
    <source>
        <dbReference type="Proteomes" id="UP000504607"/>
    </source>
</evidence>
<dbReference type="GO" id="GO:0004523">
    <property type="term" value="F:RNA-DNA hybrid ribonuclease activity"/>
    <property type="evidence" value="ECO:0007669"/>
    <property type="project" value="InterPro"/>
</dbReference>
<dbReference type="InterPro" id="IPR044730">
    <property type="entry name" value="RNase_H-like_dom_plant"/>
</dbReference>
<gene>
    <name evidence="4" type="primary">LOC105040876</name>
</gene>
<dbReference type="GO" id="GO:0003676">
    <property type="term" value="F:nucleic acid binding"/>
    <property type="evidence" value="ECO:0007669"/>
    <property type="project" value="InterPro"/>
</dbReference>
<dbReference type="InterPro" id="IPR002156">
    <property type="entry name" value="RNaseH_domain"/>
</dbReference>
<protein>
    <submittedName>
        <fullName evidence="4">Uncharacterized protein LOC105040876 isoform X2</fullName>
    </submittedName>
</protein>
<feature type="region of interest" description="Disordered" evidence="1">
    <location>
        <begin position="13"/>
        <end position="57"/>
    </location>
</feature>